<keyword evidence="2" id="KW-0238">DNA-binding</keyword>
<comment type="caution">
    <text evidence="5">The sequence shown here is derived from an EMBL/GenBank/DDBJ whole genome shotgun (WGS) entry which is preliminary data.</text>
</comment>
<feature type="domain" description="HTH araC/xylS-type" evidence="4">
    <location>
        <begin position="202"/>
        <end position="302"/>
    </location>
</feature>
<gene>
    <name evidence="5" type="ORF">JZX89_25965</name>
</gene>
<accession>A0ABS3EQD8</accession>
<dbReference type="Proteomes" id="UP000664699">
    <property type="component" value="Unassembled WGS sequence"/>
</dbReference>
<dbReference type="InterPro" id="IPR009057">
    <property type="entry name" value="Homeodomain-like_sf"/>
</dbReference>
<keyword evidence="3" id="KW-0804">Transcription</keyword>
<proteinExistence type="predicted"/>
<evidence type="ECO:0000313" key="6">
    <source>
        <dbReference type="Proteomes" id="UP000664699"/>
    </source>
</evidence>
<name>A0ABS3EQD8_9HYPH</name>
<evidence type="ECO:0000256" key="2">
    <source>
        <dbReference type="ARBA" id="ARBA00023125"/>
    </source>
</evidence>
<dbReference type="InterPro" id="IPR003313">
    <property type="entry name" value="AraC-bd"/>
</dbReference>
<evidence type="ECO:0000256" key="1">
    <source>
        <dbReference type="ARBA" id="ARBA00023015"/>
    </source>
</evidence>
<dbReference type="Gene3D" id="1.10.10.60">
    <property type="entry name" value="Homeodomain-like"/>
    <property type="match status" value="1"/>
</dbReference>
<dbReference type="PANTHER" id="PTHR46796">
    <property type="entry name" value="HTH-TYPE TRANSCRIPTIONAL ACTIVATOR RHAS-RELATED"/>
    <property type="match status" value="1"/>
</dbReference>
<evidence type="ECO:0000259" key="4">
    <source>
        <dbReference type="PROSITE" id="PS01124"/>
    </source>
</evidence>
<dbReference type="PROSITE" id="PS01124">
    <property type="entry name" value="HTH_ARAC_FAMILY_2"/>
    <property type="match status" value="1"/>
</dbReference>
<evidence type="ECO:0000313" key="5">
    <source>
        <dbReference type="EMBL" id="MBO0134189.1"/>
    </source>
</evidence>
<dbReference type="InterPro" id="IPR050204">
    <property type="entry name" value="AraC_XylS_family_regulators"/>
</dbReference>
<dbReference type="Pfam" id="PF12833">
    <property type="entry name" value="HTH_18"/>
    <property type="match status" value="1"/>
</dbReference>
<dbReference type="Pfam" id="PF02311">
    <property type="entry name" value="AraC_binding"/>
    <property type="match status" value="1"/>
</dbReference>
<dbReference type="SMART" id="SM00342">
    <property type="entry name" value="HTH_ARAC"/>
    <property type="match status" value="1"/>
</dbReference>
<dbReference type="RefSeq" id="WP_207135803.1">
    <property type="nucleotide sequence ID" value="NZ_JAFLNA010000019.1"/>
</dbReference>
<keyword evidence="6" id="KW-1185">Reference proteome</keyword>
<dbReference type="InterPro" id="IPR018060">
    <property type="entry name" value="HTH_AraC"/>
</dbReference>
<dbReference type="PANTHER" id="PTHR46796:SF12">
    <property type="entry name" value="HTH-TYPE DNA-BINDING TRANSCRIPTIONAL ACTIVATOR EUTR"/>
    <property type="match status" value="1"/>
</dbReference>
<evidence type="ECO:0000256" key="3">
    <source>
        <dbReference type="ARBA" id="ARBA00023163"/>
    </source>
</evidence>
<keyword evidence="1" id="KW-0805">Transcription regulation</keyword>
<organism evidence="5 6">
    <name type="scientific">Agrobacterium burrii</name>
    <dbReference type="NCBI Taxonomy" id="2815339"/>
    <lineage>
        <taxon>Bacteria</taxon>
        <taxon>Pseudomonadati</taxon>
        <taxon>Pseudomonadota</taxon>
        <taxon>Alphaproteobacteria</taxon>
        <taxon>Hyphomicrobiales</taxon>
        <taxon>Rhizobiaceae</taxon>
        <taxon>Rhizobium/Agrobacterium group</taxon>
        <taxon>Agrobacterium</taxon>
        <taxon>Agrobacterium tumefaciens complex</taxon>
    </lineage>
</organism>
<reference evidence="5 6" key="1">
    <citation type="submission" date="2021-03" db="EMBL/GenBank/DDBJ databases">
        <title>Whole genome sequence of Agrobacterium sp. strain Rnr.</title>
        <authorList>
            <person name="Mafakheri H."/>
            <person name="Taghavi S.M."/>
            <person name="Nemanja K."/>
            <person name="Osdaghi E."/>
        </authorList>
    </citation>
    <scope>NUCLEOTIDE SEQUENCE [LARGE SCALE GENOMIC DNA]</scope>
    <source>
        <strain evidence="5 6">Rnr</strain>
    </source>
</reference>
<dbReference type="EMBL" id="JAFLNA010000019">
    <property type="protein sequence ID" value="MBO0134189.1"/>
    <property type="molecule type" value="Genomic_DNA"/>
</dbReference>
<dbReference type="SUPFAM" id="SSF46689">
    <property type="entry name" value="Homeodomain-like"/>
    <property type="match status" value="2"/>
</dbReference>
<protein>
    <submittedName>
        <fullName evidence="5">Helix-turn-helix transcriptional regulator</fullName>
    </submittedName>
</protein>
<sequence length="321" mass="35884">MNTAVSKISTHAIYSALNSDATFQMAIRFVLVGDISVWETSSSTGYLMASVATQQPSIELHFVEKGRCFSRTNNSVVDASAGTAYLLRDTVRHDLMSEPGTSQICVTMPSAHFMRLYESRFGDPRQDLSSMHCMASGIQPKLQCLKEAAKLLISVSSNERPTGGKSLGASVLSEAFFAMFIESWPRRGCQRRNETVRPFYVKRAIDWIHANAMQKVNLEDLVSASGVSVRTLQLGFRNFVELSPMGYLLKFRLECAYNDLVTGPETVTIDDIARRWGFTNPGKFSAQIRQRYGQNPLAIRKAQRLDAAEQNIDRIIFHSSF</sequence>